<dbReference type="InterPro" id="IPR008538">
    <property type="entry name" value="Uma2"/>
</dbReference>
<proteinExistence type="predicted"/>
<dbReference type="PANTHER" id="PTHR36558">
    <property type="entry name" value="GLR1098 PROTEIN"/>
    <property type="match status" value="1"/>
</dbReference>
<keyword evidence="3" id="KW-1185">Reference proteome</keyword>
<dbReference type="SUPFAM" id="SSF52980">
    <property type="entry name" value="Restriction endonuclease-like"/>
    <property type="match status" value="1"/>
</dbReference>
<dbReference type="PANTHER" id="PTHR36558:SF1">
    <property type="entry name" value="RESTRICTION ENDONUCLEASE DOMAIN-CONTAINING PROTEIN-RELATED"/>
    <property type="match status" value="1"/>
</dbReference>
<dbReference type="CDD" id="cd06260">
    <property type="entry name" value="DUF820-like"/>
    <property type="match status" value="1"/>
</dbReference>
<reference evidence="2 3" key="1">
    <citation type="submission" date="2016-06" db="EMBL/GenBank/DDBJ databases">
        <authorList>
            <person name="Kjaerup R.B."/>
            <person name="Dalgaard T.S."/>
            <person name="Juul-Madsen H.R."/>
        </authorList>
    </citation>
    <scope>NUCLEOTIDE SEQUENCE [LARGE SCALE GENOMIC DNA]</scope>
    <source>
        <strain evidence="2">3</strain>
    </source>
</reference>
<name>A0A1A8XPC0_9PROT</name>
<feature type="domain" description="Putative restriction endonuclease" evidence="1">
    <location>
        <begin position="37"/>
        <end position="195"/>
    </location>
</feature>
<dbReference type="Pfam" id="PF05685">
    <property type="entry name" value="Uma2"/>
    <property type="match status" value="1"/>
</dbReference>
<dbReference type="STRING" id="1860102.ACCAA_340014"/>
<dbReference type="EMBL" id="FLQX01000110">
    <property type="protein sequence ID" value="SBT06486.1"/>
    <property type="molecule type" value="Genomic_DNA"/>
</dbReference>
<evidence type="ECO:0000313" key="3">
    <source>
        <dbReference type="Proteomes" id="UP000199169"/>
    </source>
</evidence>
<dbReference type="InterPro" id="IPR011335">
    <property type="entry name" value="Restrct_endonuc-II-like"/>
</dbReference>
<dbReference type="Gene3D" id="3.90.1570.10">
    <property type="entry name" value="tt1808, chain A"/>
    <property type="match status" value="1"/>
</dbReference>
<dbReference type="InterPro" id="IPR012296">
    <property type="entry name" value="Nuclease_put_TT1808"/>
</dbReference>
<sequence>MVALLELAGISYPFKRLNPREHIMGLPKRDLELHTYADYQTWPDDCRHELIDGIAYAMAPAPSRRHQITVGEIFRQIANTLDGTPCRPYISPFDVRLTQADQTDNRIDTVVQPDISVICDRNRVDDKGGKGAPDWIIEVLSPATASHDQIIKRALYERVGVREYWLVHPTDRIVTIYRLIDGAYGKPDIRELDGETACGVLPEVVIGWEKVLRDDD</sequence>
<organism evidence="2 3">
    <name type="scientific">Candidatus Accumulibacter aalborgensis</name>
    <dbReference type="NCBI Taxonomy" id="1860102"/>
    <lineage>
        <taxon>Bacteria</taxon>
        <taxon>Pseudomonadati</taxon>
        <taxon>Pseudomonadota</taxon>
        <taxon>Betaproteobacteria</taxon>
        <taxon>Candidatus Accumulibacter</taxon>
    </lineage>
</organism>
<dbReference type="AlphaFoldDB" id="A0A1A8XPC0"/>
<protein>
    <recommendedName>
        <fullName evidence="1">Putative restriction endonuclease domain-containing protein</fullName>
    </recommendedName>
</protein>
<gene>
    <name evidence="2" type="ORF">ACCAA_340014</name>
</gene>
<evidence type="ECO:0000313" key="2">
    <source>
        <dbReference type="EMBL" id="SBT06486.1"/>
    </source>
</evidence>
<accession>A0A1A8XPC0</accession>
<dbReference type="Proteomes" id="UP000199169">
    <property type="component" value="Unassembled WGS sequence"/>
</dbReference>
<evidence type="ECO:0000259" key="1">
    <source>
        <dbReference type="Pfam" id="PF05685"/>
    </source>
</evidence>